<evidence type="ECO:0000256" key="8">
    <source>
        <dbReference type="ARBA" id="ARBA00048367"/>
    </source>
</evidence>
<keyword evidence="13" id="KW-1185">Reference proteome</keyword>
<dbReference type="PROSITE" id="PS00108">
    <property type="entry name" value="PROTEIN_KINASE_ST"/>
    <property type="match status" value="1"/>
</dbReference>
<dbReference type="PANTHER" id="PTHR24055">
    <property type="entry name" value="MITOGEN-ACTIVATED PROTEIN KINASE"/>
    <property type="match status" value="1"/>
</dbReference>
<dbReference type="SMART" id="SM00220">
    <property type="entry name" value="S_TKc"/>
    <property type="match status" value="1"/>
</dbReference>
<proteinExistence type="predicted"/>
<keyword evidence="2" id="KW-0723">Serine/threonine-protein kinase</keyword>
<feature type="region of interest" description="Disordered" evidence="10">
    <location>
        <begin position="394"/>
        <end position="422"/>
    </location>
</feature>
<sequence>MDKYEVIGLVGEGSYGQVIKCRHKDSGQLVAIKKFIETEEDQSARKMALREIRMLKRLRHDNLVNMLEVFRRKKRFHLVFEFMKETLLDKFEQLHGLSESKTREYTYQIIRGLDFCHNNNIVHRDLKPENVLVSTNDVIKLCDFGFARFITISQDPFTEYVATRWYRAPELLVGDVKYGRAVDIWALGCMMLEMLTSEPLFPGDSDIDQLYKITSVIGNLTPRQMQCLRTRLDTGFMTSRIDEGAEVVNQLQHVEDEDEVPKGYLALKKMYPKVENRTLHIISSCLRMDPSERLKSHQLFTHVYFTWDQFPRRFLPELYRKIELDNLKRPVVSQVPCSPPTDHTELLAASVSCPKLTDWKIDLVPVPKQQSNESMKPPTISKSSYSTLPLQFQQSPNLTSSDAGQVDQVTERVEPSPSIPPLESEITSVKEELMPGLLRNCKLMARYRRDILPQTKHILQINGRLADNDSIVNTICPAIPQKPKPKDFCLPDLPGVDPKKRKKESILFTAPFQNMLNSKPPKLGKWCYLPK</sequence>
<dbReference type="FunFam" id="1.10.510.10:FF:000624">
    <property type="entry name" value="Mitogen-activated protein kinase"/>
    <property type="match status" value="1"/>
</dbReference>
<evidence type="ECO:0000256" key="10">
    <source>
        <dbReference type="SAM" id="MobiDB-lite"/>
    </source>
</evidence>
<evidence type="ECO:0000256" key="4">
    <source>
        <dbReference type="ARBA" id="ARBA00022741"/>
    </source>
</evidence>
<keyword evidence="3" id="KW-0808">Transferase</keyword>
<keyword evidence="5" id="KW-0418">Kinase</keyword>
<dbReference type="GeneID" id="106662346"/>
<evidence type="ECO:0000256" key="6">
    <source>
        <dbReference type="ARBA" id="ARBA00022840"/>
    </source>
</evidence>
<evidence type="ECO:0000259" key="11">
    <source>
        <dbReference type="PROSITE" id="PS50011"/>
    </source>
</evidence>
<reference evidence="12" key="1">
    <citation type="submission" date="2022-01" db="UniProtKB">
        <authorList>
            <consortium name="EnsemblMetazoa"/>
        </authorList>
    </citation>
    <scope>IDENTIFICATION</scope>
</reference>
<dbReference type="PROSITE" id="PS00107">
    <property type="entry name" value="PROTEIN_KINASE_ATP"/>
    <property type="match status" value="1"/>
</dbReference>
<dbReference type="OrthoDB" id="548217at2759"/>
<evidence type="ECO:0000256" key="1">
    <source>
        <dbReference type="ARBA" id="ARBA00012425"/>
    </source>
</evidence>
<dbReference type="GO" id="GO:0004693">
    <property type="term" value="F:cyclin-dependent protein serine/threonine kinase activity"/>
    <property type="evidence" value="ECO:0007669"/>
    <property type="project" value="UniProtKB-EC"/>
</dbReference>
<dbReference type="InterPro" id="IPR011009">
    <property type="entry name" value="Kinase-like_dom_sf"/>
</dbReference>
<comment type="catalytic activity">
    <reaction evidence="8">
        <text>L-seryl-[protein] + ATP = O-phospho-L-seryl-[protein] + ADP + H(+)</text>
        <dbReference type="Rhea" id="RHEA:17989"/>
        <dbReference type="Rhea" id="RHEA-COMP:9863"/>
        <dbReference type="Rhea" id="RHEA-COMP:11604"/>
        <dbReference type="ChEBI" id="CHEBI:15378"/>
        <dbReference type="ChEBI" id="CHEBI:29999"/>
        <dbReference type="ChEBI" id="CHEBI:30616"/>
        <dbReference type="ChEBI" id="CHEBI:83421"/>
        <dbReference type="ChEBI" id="CHEBI:456216"/>
        <dbReference type="EC" id="2.7.11.22"/>
    </reaction>
</comment>
<evidence type="ECO:0000313" key="13">
    <source>
        <dbReference type="Proteomes" id="UP000494040"/>
    </source>
</evidence>
<keyword evidence="4 9" id="KW-0547">Nucleotide-binding</keyword>
<dbReference type="Gene3D" id="1.10.510.10">
    <property type="entry name" value="Transferase(Phosphotransferase) domain 1"/>
    <property type="match status" value="1"/>
</dbReference>
<dbReference type="PROSITE" id="PS50011">
    <property type="entry name" value="PROTEIN_KINASE_DOM"/>
    <property type="match status" value="1"/>
</dbReference>
<dbReference type="GO" id="GO:0005524">
    <property type="term" value="F:ATP binding"/>
    <property type="evidence" value="ECO:0007669"/>
    <property type="project" value="UniProtKB-UniRule"/>
</dbReference>
<evidence type="ECO:0000313" key="12">
    <source>
        <dbReference type="EnsemblMetazoa" id="XP_014241874.1"/>
    </source>
</evidence>
<keyword evidence="6 9" id="KW-0067">ATP-binding</keyword>
<evidence type="ECO:0000256" key="9">
    <source>
        <dbReference type="PROSITE-ProRule" id="PRU10141"/>
    </source>
</evidence>
<evidence type="ECO:0000256" key="2">
    <source>
        <dbReference type="ARBA" id="ARBA00022527"/>
    </source>
</evidence>
<feature type="binding site" evidence="9">
    <location>
        <position position="34"/>
    </location>
    <ligand>
        <name>ATP</name>
        <dbReference type="ChEBI" id="CHEBI:30616"/>
    </ligand>
</feature>
<protein>
    <recommendedName>
        <fullName evidence="1">cyclin-dependent kinase</fullName>
        <ecNumber evidence="1">2.7.11.22</ecNumber>
    </recommendedName>
</protein>
<comment type="catalytic activity">
    <reaction evidence="7">
        <text>L-threonyl-[protein] + ATP = O-phospho-L-threonyl-[protein] + ADP + H(+)</text>
        <dbReference type="Rhea" id="RHEA:46608"/>
        <dbReference type="Rhea" id="RHEA-COMP:11060"/>
        <dbReference type="Rhea" id="RHEA-COMP:11605"/>
        <dbReference type="ChEBI" id="CHEBI:15378"/>
        <dbReference type="ChEBI" id="CHEBI:30013"/>
        <dbReference type="ChEBI" id="CHEBI:30616"/>
        <dbReference type="ChEBI" id="CHEBI:61977"/>
        <dbReference type="ChEBI" id="CHEBI:456216"/>
        <dbReference type="EC" id="2.7.11.22"/>
    </reaction>
</comment>
<dbReference type="Pfam" id="PF00069">
    <property type="entry name" value="Pkinase"/>
    <property type="match status" value="1"/>
</dbReference>
<accession>A0A8I6TBV0</accession>
<dbReference type="FunFam" id="3.30.200.20:FF:000049">
    <property type="entry name" value="cyclin-dependent kinase-like 1 isoform X1"/>
    <property type="match status" value="1"/>
</dbReference>
<dbReference type="EC" id="2.7.11.22" evidence="1"/>
<evidence type="ECO:0000256" key="7">
    <source>
        <dbReference type="ARBA" id="ARBA00047811"/>
    </source>
</evidence>
<dbReference type="RefSeq" id="XP_014241874.1">
    <property type="nucleotide sequence ID" value="XM_014386388.1"/>
</dbReference>
<dbReference type="EnsemblMetazoa" id="XM_014386388.1">
    <property type="protein sequence ID" value="XP_014241874.1"/>
    <property type="gene ID" value="LOC106662346"/>
</dbReference>
<dbReference type="InterPro" id="IPR017441">
    <property type="entry name" value="Protein_kinase_ATP_BS"/>
</dbReference>
<dbReference type="InterPro" id="IPR050117">
    <property type="entry name" value="MAPK"/>
</dbReference>
<feature type="domain" description="Protein kinase" evidence="11">
    <location>
        <begin position="4"/>
        <end position="305"/>
    </location>
</feature>
<feature type="compositionally biased region" description="Polar residues" evidence="10">
    <location>
        <begin position="394"/>
        <end position="403"/>
    </location>
</feature>
<organism evidence="12 13">
    <name type="scientific">Cimex lectularius</name>
    <name type="common">Bed bug</name>
    <name type="synonym">Acanthia lectularia</name>
    <dbReference type="NCBI Taxonomy" id="79782"/>
    <lineage>
        <taxon>Eukaryota</taxon>
        <taxon>Metazoa</taxon>
        <taxon>Ecdysozoa</taxon>
        <taxon>Arthropoda</taxon>
        <taxon>Hexapoda</taxon>
        <taxon>Insecta</taxon>
        <taxon>Pterygota</taxon>
        <taxon>Neoptera</taxon>
        <taxon>Paraneoptera</taxon>
        <taxon>Hemiptera</taxon>
        <taxon>Heteroptera</taxon>
        <taxon>Panheteroptera</taxon>
        <taxon>Cimicomorpha</taxon>
        <taxon>Cimicidae</taxon>
        <taxon>Cimex</taxon>
    </lineage>
</organism>
<dbReference type="AlphaFoldDB" id="A0A8I6TBV0"/>
<dbReference type="InterPro" id="IPR008271">
    <property type="entry name" value="Ser/Thr_kinase_AS"/>
</dbReference>
<name>A0A8I6TBV0_CIMLE</name>
<evidence type="ECO:0000256" key="5">
    <source>
        <dbReference type="ARBA" id="ARBA00022777"/>
    </source>
</evidence>
<dbReference type="InterPro" id="IPR000719">
    <property type="entry name" value="Prot_kinase_dom"/>
</dbReference>
<dbReference type="SUPFAM" id="SSF56112">
    <property type="entry name" value="Protein kinase-like (PK-like)"/>
    <property type="match status" value="1"/>
</dbReference>
<evidence type="ECO:0000256" key="3">
    <source>
        <dbReference type="ARBA" id="ARBA00022679"/>
    </source>
</evidence>
<dbReference type="Gene3D" id="3.30.200.20">
    <property type="entry name" value="Phosphorylase Kinase, domain 1"/>
    <property type="match status" value="1"/>
</dbReference>
<dbReference type="Proteomes" id="UP000494040">
    <property type="component" value="Unassembled WGS sequence"/>
</dbReference>